<dbReference type="SMART" id="SM00382">
    <property type="entry name" value="AAA"/>
    <property type="match status" value="1"/>
</dbReference>
<evidence type="ECO:0000313" key="7">
    <source>
        <dbReference type="Proteomes" id="UP001155241"/>
    </source>
</evidence>
<dbReference type="EMBL" id="JAMXLR010000051">
    <property type="protein sequence ID" value="MCO6045006.1"/>
    <property type="molecule type" value="Genomic_DNA"/>
</dbReference>
<feature type="compositionally biased region" description="Polar residues" evidence="4">
    <location>
        <begin position="1"/>
        <end position="15"/>
    </location>
</feature>
<evidence type="ECO:0000256" key="4">
    <source>
        <dbReference type="SAM" id="MobiDB-lite"/>
    </source>
</evidence>
<name>A0A9X2FFZ7_9BACT</name>
<dbReference type="Pfam" id="PF17863">
    <property type="entry name" value="AAA_lid_2"/>
    <property type="match status" value="1"/>
</dbReference>
<dbReference type="InterPro" id="IPR041628">
    <property type="entry name" value="ChlI/MoxR_AAA_lid"/>
</dbReference>
<dbReference type="FunFam" id="3.40.50.300:FF:000640">
    <property type="entry name" value="MoxR family ATPase"/>
    <property type="match status" value="1"/>
</dbReference>
<comment type="caution">
    <text evidence="6">The sequence shown here is derived from an EMBL/GenBank/DDBJ whole genome shotgun (WGS) entry which is preliminary data.</text>
</comment>
<dbReference type="InterPro" id="IPR027417">
    <property type="entry name" value="P-loop_NTPase"/>
</dbReference>
<dbReference type="GO" id="GO:0016887">
    <property type="term" value="F:ATP hydrolysis activity"/>
    <property type="evidence" value="ECO:0007669"/>
    <property type="project" value="InterPro"/>
</dbReference>
<dbReference type="PANTHER" id="PTHR42759:SF1">
    <property type="entry name" value="MAGNESIUM-CHELATASE SUBUNIT CHLD"/>
    <property type="match status" value="1"/>
</dbReference>
<evidence type="ECO:0000256" key="1">
    <source>
        <dbReference type="ARBA" id="ARBA00022741"/>
    </source>
</evidence>
<keyword evidence="1" id="KW-0547">Nucleotide-binding</keyword>
<comment type="similarity">
    <text evidence="3">Belongs to the MoxR family.</text>
</comment>
<dbReference type="SUPFAM" id="SSF52540">
    <property type="entry name" value="P-loop containing nucleoside triphosphate hydrolases"/>
    <property type="match status" value="1"/>
</dbReference>
<dbReference type="PIRSF" id="PIRSF002849">
    <property type="entry name" value="AAA_ATPase_chaperone_MoxR_prd"/>
    <property type="match status" value="1"/>
</dbReference>
<evidence type="ECO:0000256" key="3">
    <source>
        <dbReference type="ARBA" id="ARBA00061607"/>
    </source>
</evidence>
<dbReference type="Gene3D" id="1.10.8.80">
    <property type="entry name" value="Magnesium chelatase subunit I, C-Terminal domain"/>
    <property type="match status" value="1"/>
</dbReference>
<dbReference type="CDD" id="cd00009">
    <property type="entry name" value="AAA"/>
    <property type="match status" value="1"/>
</dbReference>
<dbReference type="Pfam" id="PF07726">
    <property type="entry name" value="AAA_3"/>
    <property type="match status" value="1"/>
</dbReference>
<evidence type="ECO:0000256" key="2">
    <source>
        <dbReference type="ARBA" id="ARBA00022840"/>
    </source>
</evidence>
<dbReference type="GO" id="GO:0005524">
    <property type="term" value="F:ATP binding"/>
    <property type="evidence" value="ECO:0007669"/>
    <property type="project" value="UniProtKB-KW"/>
</dbReference>
<dbReference type="InterPro" id="IPR011703">
    <property type="entry name" value="ATPase_AAA-3"/>
</dbReference>
<feature type="region of interest" description="Disordered" evidence="4">
    <location>
        <begin position="1"/>
        <end position="27"/>
    </location>
</feature>
<keyword evidence="2" id="KW-0067">ATP-binding</keyword>
<keyword evidence="7" id="KW-1185">Reference proteome</keyword>
<proteinExistence type="inferred from homology"/>
<dbReference type="InterPro" id="IPR050764">
    <property type="entry name" value="CbbQ/NirQ/NorQ/GpvN"/>
</dbReference>
<dbReference type="AlphaFoldDB" id="A0A9X2FFZ7"/>
<dbReference type="RefSeq" id="WP_252853119.1">
    <property type="nucleotide sequence ID" value="NZ_JAMXLR010000051.1"/>
</dbReference>
<evidence type="ECO:0000259" key="5">
    <source>
        <dbReference type="SMART" id="SM00382"/>
    </source>
</evidence>
<dbReference type="InterPro" id="IPR003593">
    <property type="entry name" value="AAA+_ATPase"/>
</dbReference>
<dbReference type="Gene3D" id="3.40.50.300">
    <property type="entry name" value="P-loop containing nucleotide triphosphate hydrolases"/>
    <property type="match status" value="1"/>
</dbReference>
<protein>
    <submittedName>
        <fullName evidence="6">MoxR family ATPase</fullName>
    </submittedName>
</protein>
<organism evidence="6 7">
    <name type="scientific">Aeoliella straminimaris</name>
    <dbReference type="NCBI Taxonomy" id="2954799"/>
    <lineage>
        <taxon>Bacteria</taxon>
        <taxon>Pseudomonadati</taxon>
        <taxon>Planctomycetota</taxon>
        <taxon>Planctomycetia</taxon>
        <taxon>Pirellulales</taxon>
        <taxon>Lacipirellulaceae</taxon>
        <taxon>Aeoliella</taxon>
    </lineage>
</organism>
<reference evidence="6" key="1">
    <citation type="submission" date="2022-06" db="EMBL/GenBank/DDBJ databases">
        <title>Aeoliella straminimaris, a novel planctomycete from sediments.</title>
        <authorList>
            <person name="Vitorino I.R."/>
            <person name="Lage O.M."/>
        </authorList>
    </citation>
    <scope>NUCLEOTIDE SEQUENCE</scope>
    <source>
        <strain evidence="6">ICT_H6.2</strain>
    </source>
</reference>
<dbReference type="Proteomes" id="UP001155241">
    <property type="component" value="Unassembled WGS sequence"/>
</dbReference>
<feature type="domain" description="AAA+ ATPase" evidence="5">
    <location>
        <begin position="74"/>
        <end position="215"/>
    </location>
</feature>
<dbReference type="PANTHER" id="PTHR42759">
    <property type="entry name" value="MOXR FAMILY PROTEIN"/>
    <property type="match status" value="1"/>
</dbReference>
<sequence>MNQPHHFNQPNSGPNEPTPPAGDSEFELEVVPTSAQPAQTAAVQQLYQQLCSEVGKVYVGQDELVLSTLVALFSGGHVLIESVPGLGKTLFVRTLAKALGAKFGRIQFTADLMPSDITGAPIFNMKTQEFVFRPGPVFTQLLLADEINRSPAKTHAALLEIMQERRVTVERTTHPLEPPFLVMATQNPIESEGTYNLPEAQLDRFMFKVLVDYPTASEEARVLKEHSRQVPVEKRLEDDVATVTGPEQIVEATQLCGQVLVADELITYINNIVRQTRAWPQFHLGASPRAGIALVQGARTLAAFNGRDYAIPDDVNEIALPALRHRVVLTAEAEVEGHQVDQALREMIRTVEVPRM</sequence>
<evidence type="ECO:0000313" key="6">
    <source>
        <dbReference type="EMBL" id="MCO6045006.1"/>
    </source>
</evidence>
<accession>A0A9X2FFZ7</accession>
<gene>
    <name evidence="6" type="ORF">NG895_13940</name>
</gene>